<gene>
    <name evidence="6" type="ORF">SAMN04488104_100381</name>
</gene>
<reference evidence="7" key="1">
    <citation type="submission" date="2016-10" db="EMBL/GenBank/DDBJ databases">
        <authorList>
            <person name="Varghese N."/>
            <person name="Submissions S."/>
        </authorList>
    </citation>
    <scope>NUCLEOTIDE SEQUENCE [LARGE SCALE GENOMIC DNA]</scope>
    <source>
        <strain evidence="7">DSM 23095</strain>
    </source>
</reference>
<dbReference type="InterPro" id="IPR042095">
    <property type="entry name" value="SUMF_sf"/>
</dbReference>
<dbReference type="RefSeq" id="WP_087939134.1">
    <property type="nucleotide sequence ID" value="NZ_FNAC01000003.1"/>
</dbReference>
<feature type="domain" description="DinB-like" evidence="5">
    <location>
        <begin position="9"/>
        <end position="141"/>
    </location>
</feature>
<dbReference type="InterPro" id="IPR016187">
    <property type="entry name" value="CTDL_fold"/>
</dbReference>
<keyword evidence="2" id="KW-0408">Iron</keyword>
<evidence type="ECO:0000313" key="6">
    <source>
        <dbReference type="EMBL" id="SDC65839.1"/>
    </source>
</evidence>
<dbReference type="GO" id="GO:0052699">
    <property type="term" value="P:ergothioneine biosynthetic process"/>
    <property type="evidence" value="ECO:0007669"/>
    <property type="project" value="InterPro"/>
</dbReference>
<dbReference type="SUPFAM" id="SSF56436">
    <property type="entry name" value="C-type lectin-like"/>
    <property type="match status" value="1"/>
</dbReference>
<dbReference type="InterPro" id="IPR051043">
    <property type="entry name" value="Sulfatase_Mod_Factor_Kinase"/>
</dbReference>
<dbReference type="EMBL" id="FNAC01000003">
    <property type="protein sequence ID" value="SDC65839.1"/>
    <property type="molecule type" value="Genomic_DNA"/>
</dbReference>
<dbReference type="Pfam" id="PF12867">
    <property type="entry name" value="DinB_2"/>
    <property type="match status" value="1"/>
</dbReference>
<evidence type="ECO:0000256" key="1">
    <source>
        <dbReference type="ARBA" id="ARBA00023002"/>
    </source>
</evidence>
<dbReference type="PANTHER" id="PTHR23150">
    <property type="entry name" value="SULFATASE MODIFYING FACTOR 1, 2"/>
    <property type="match status" value="1"/>
</dbReference>
<keyword evidence="1" id="KW-0560">Oxidoreductase</keyword>
<comment type="pathway">
    <text evidence="3">Amino-acid biosynthesis; ergothioneine biosynthesis.</text>
</comment>
<dbReference type="AlphaFoldDB" id="A0A1G6NDB0"/>
<dbReference type="STRING" id="686796.SAMN04488104_100381"/>
<evidence type="ECO:0000259" key="5">
    <source>
        <dbReference type="Pfam" id="PF12867"/>
    </source>
</evidence>
<dbReference type="Gene3D" id="3.90.1580.10">
    <property type="entry name" value="paralog of FGE (formylglycine-generating enzyme)"/>
    <property type="match status" value="2"/>
</dbReference>
<dbReference type="InterPro" id="IPR005532">
    <property type="entry name" value="SUMF_dom"/>
</dbReference>
<sequence>MKTADLHHQFQLTRKHTEEICEPLETEDYIPQPIADVSPPKWHLGHTTWFFEQFILVPFVKNYQIYHEDFAFLFNSYYNHAGKRVLRPNRGLMSRPPVREVMNYRAYVSEAIEKMLQEPLENQEIVDRLELGINHEQQHQELLIYDLKYILGYQPTFPVYGPAFQTKETPKGKFLSLPEGLYEVGFEGTGFSYDNEHGRHKVYLEEFQISDQPVTNGEYLEFIQSGGYDNFDYWLDEGLSFIRNEGIKAPLYWHWVEGEWQNYTLSGLQKINPNLPVQHISYYEAQAYAAWKGCRLPSEFEWEIASGKFDWGQLWEWTGSAYLPYPRFKKAPGALGEYNGKFMVNQQVLRGASVATAEGHSRPTYRNFFHPAARWIFSGIRLAK</sequence>
<dbReference type="Pfam" id="PF03781">
    <property type="entry name" value="FGE-sulfatase"/>
    <property type="match status" value="1"/>
</dbReference>
<dbReference type="InterPro" id="IPR017806">
    <property type="entry name" value="EgtB"/>
</dbReference>
<proteinExistence type="predicted"/>
<evidence type="ECO:0000313" key="7">
    <source>
        <dbReference type="Proteomes" id="UP000199060"/>
    </source>
</evidence>
<dbReference type="OrthoDB" id="9768004at2"/>
<dbReference type="NCBIfam" id="TIGR03440">
    <property type="entry name" value="egtB_TIGR03440"/>
    <property type="match status" value="1"/>
</dbReference>
<accession>A0A1G6NDB0</accession>
<feature type="domain" description="Sulfatase-modifying factor enzyme-like" evidence="4">
    <location>
        <begin position="174"/>
        <end position="306"/>
    </location>
</feature>
<keyword evidence="7" id="KW-1185">Reference proteome</keyword>
<evidence type="ECO:0000256" key="2">
    <source>
        <dbReference type="ARBA" id="ARBA00023004"/>
    </source>
</evidence>
<organism evidence="6 7">
    <name type="scientific">Algoriphagus faecimaris</name>
    <dbReference type="NCBI Taxonomy" id="686796"/>
    <lineage>
        <taxon>Bacteria</taxon>
        <taxon>Pseudomonadati</taxon>
        <taxon>Bacteroidota</taxon>
        <taxon>Cytophagia</taxon>
        <taxon>Cytophagales</taxon>
        <taxon>Cyclobacteriaceae</taxon>
        <taxon>Algoriphagus</taxon>
    </lineage>
</organism>
<dbReference type="PANTHER" id="PTHR23150:SF36">
    <property type="entry name" value="HERCYNINE OXYGENASE"/>
    <property type="match status" value="1"/>
</dbReference>
<evidence type="ECO:0000256" key="3">
    <source>
        <dbReference type="ARBA" id="ARBA00037882"/>
    </source>
</evidence>
<dbReference type="InterPro" id="IPR024775">
    <property type="entry name" value="DinB-like"/>
</dbReference>
<evidence type="ECO:0000259" key="4">
    <source>
        <dbReference type="Pfam" id="PF03781"/>
    </source>
</evidence>
<protein>
    <submittedName>
        <fullName evidence="6">Ergothioneine biosynthesis protein EgtB</fullName>
    </submittedName>
</protein>
<name>A0A1G6NDB0_9BACT</name>
<dbReference type="Proteomes" id="UP000199060">
    <property type="component" value="Unassembled WGS sequence"/>
</dbReference>